<dbReference type="GO" id="GO:0006749">
    <property type="term" value="P:glutathione metabolic process"/>
    <property type="evidence" value="ECO:0007669"/>
    <property type="project" value="TreeGrafter"/>
</dbReference>
<dbReference type="GO" id="GO:0003677">
    <property type="term" value="F:DNA binding"/>
    <property type="evidence" value="ECO:0007669"/>
    <property type="project" value="UniProtKB-KW"/>
</dbReference>
<dbReference type="GO" id="GO:0005634">
    <property type="term" value="C:nucleus"/>
    <property type="evidence" value="ECO:0007669"/>
    <property type="project" value="UniProtKB-SubCell"/>
</dbReference>
<dbReference type="SUPFAM" id="SSF46785">
    <property type="entry name" value="Winged helix' DNA-binding domain"/>
    <property type="match status" value="1"/>
</dbReference>
<dbReference type="InterPro" id="IPR036249">
    <property type="entry name" value="Thioredoxin-like_sf"/>
</dbReference>
<dbReference type="Pfam" id="PF02270">
    <property type="entry name" value="TFIIF_beta"/>
    <property type="match status" value="1"/>
</dbReference>
<evidence type="ECO:0000256" key="7">
    <source>
        <dbReference type="ARBA" id="ARBA00023125"/>
    </source>
</evidence>
<evidence type="ECO:0000256" key="13">
    <source>
        <dbReference type="SAM" id="MobiDB-lite"/>
    </source>
</evidence>
<dbReference type="STRING" id="180088.A0A1J8Q981"/>
<dbReference type="InterPro" id="IPR040450">
    <property type="entry name" value="TFIIF_beta_HTH"/>
</dbReference>
<evidence type="ECO:0000259" key="15">
    <source>
        <dbReference type="PROSITE" id="PS50405"/>
    </source>
</evidence>
<keyword evidence="17" id="KW-1185">Reference proteome</keyword>
<evidence type="ECO:0000256" key="6">
    <source>
        <dbReference type="ARBA" id="ARBA00023015"/>
    </source>
</evidence>
<keyword evidence="7" id="KW-0238">DNA-binding</keyword>
<dbReference type="CDD" id="cd07980">
    <property type="entry name" value="TFIIF_beta"/>
    <property type="match status" value="1"/>
</dbReference>
<organism evidence="16 17">
    <name type="scientific">Rhizopogon vesiculosus</name>
    <dbReference type="NCBI Taxonomy" id="180088"/>
    <lineage>
        <taxon>Eukaryota</taxon>
        <taxon>Fungi</taxon>
        <taxon>Dikarya</taxon>
        <taxon>Basidiomycota</taxon>
        <taxon>Agaricomycotina</taxon>
        <taxon>Agaricomycetes</taxon>
        <taxon>Agaricomycetidae</taxon>
        <taxon>Boletales</taxon>
        <taxon>Suillineae</taxon>
        <taxon>Rhizopogonaceae</taxon>
        <taxon>Rhizopogon</taxon>
    </lineage>
</organism>
<dbReference type="SFLD" id="SFLDS00019">
    <property type="entry name" value="Glutathione_Transferase_(cytos"/>
    <property type="match status" value="1"/>
</dbReference>
<dbReference type="InterPro" id="IPR010987">
    <property type="entry name" value="Glutathione-S-Trfase_C-like"/>
</dbReference>
<name>A0A1J8Q981_9AGAM</name>
<accession>A0A1J8Q981</accession>
<dbReference type="InterPro" id="IPR004046">
    <property type="entry name" value="GST_C"/>
</dbReference>
<comment type="catalytic activity">
    <reaction evidence="10">
        <text>RX + glutathione = an S-substituted glutathione + a halide anion + H(+)</text>
        <dbReference type="Rhea" id="RHEA:16437"/>
        <dbReference type="ChEBI" id="CHEBI:15378"/>
        <dbReference type="ChEBI" id="CHEBI:16042"/>
        <dbReference type="ChEBI" id="CHEBI:17792"/>
        <dbReference type="ChEBI" id="CHEBI:57925"/>
        <dbReference type="ChEBI" id="CHEBI:90779"/>
        <dbReference type="EC" id="2.5.1.18"/>
    </reaction>
</comment>
<keyword evidence="5" id="KW-0808">Transferase</keyword>
<evidence type="ECO:0000259" key="14">
    <source>
        <dbReference type="PROSITE" id="PS50404"/>
    </source>
</evidence>
<evidence type="ECO:0000256" key="12">
    <source>
        <dbReference type="ARBA" id="ARBA00081863"/>
    </source>
</evidence>
<evidence type="ECO:0000256" key="8">
    <source>
        <dbReference type="ARBA" id="ARBA00023163"/>
    </source>
</evidence>
<dbReference type="PROSITE" id="PS50404">
    <property type="entry name" value="GST_NTER"/>
    <property type="match status" value="1"/>
</dbReference>
<feature type="domain" description="GST C-terminal" evidence="15">
    <location>
        <begin position="90"/>
        <end position="230"/>
    </location>
</feature>
<evidence type="ECO:0000256" key="3">
    <source>
        <dbReference type="ARBA" id="ARBA00012452"/>
    </source>
</evidence>
<dbReference type="PANTHER" id="PTHR43900">
    <property type="entry name" value="GLUTATHIONE S-TRANSFERASE RHO"/>
    <property type="match status" value="1"/>
</dbReference>
<evidence type="ECO:0000313" key="17">
    <source>
        <dbReference type="Proteomes" id="UP000183567"/>
    </source>
</evidence>
<dbReference type="SUPFAM" id="SSF52833">
    <property type="entry name" value="Thioredoxin-like"/>
    <property type="match status" value="1"/>
</dbReference>
<reference evidence="16 17" key="1">
    <citation type="submission" date="2016-03" db="EMBL/GenBank/DDBJ databases">
        <title>Comparative genomics of the ectomycorrhizal sister species Rhizopogon vinicolor and Rhizopogon vesiculosus (Basidiomycota: Boletales) reveals a divergence of the mating type B locus.</title>
        <authorList>
            <person name="Mujic A.B."/>
            <person name="Kuo A."/>
            <person name="Tritt A."/>
            <person name="Lipzen A."/>
            <person name="Chen C."/>
            <person name="Johnson J."/>
            <person name="Sharma A."/>
            <person name="Barry K."/>
            <person name="Grigoriev I.V."/>
            <person name="Spatafora J.W."/>
        </authorList>
    </citation>
    <scope>NUCLEOTIDE SEQUENCE [LARGE SCALE GENOMIC DNA]</scope>
    <source>
        <strain evidence="16 17">AM-OR11-056</strain>
    </source>
</reference>
<evidence type="ECO:0000313" key="16">
    <source>
        <dbReference type="EMBL" id="OJA18214.1"/>
    </source>
</evidence>
<dbReference type="GO" id="GO:0004364">
    <property type="term" value="F:glutathione transferase activity"/>
    <property type="evidence" value="ECO:0007669"/>
    <property type="project" value="UniProtKB-EC"/>
</dbReference>
<dbReference type="Gene3D" id="1.20.1050.10">
    <property type="match status" value="1"/>
</dbReference>
<protein>
    <recommendedName>
        <fullName evidence="4">Transcription initiation factor IIF subunit beta</fullName>
        <ecNumber evidence="3">2.5.1.18</ecNumber>
    </recommendedName>
    <alternativeName>
        <fullName evidence="12">TFIIF medium subunit</fullName>
    </alternativeName>
    <alternativeName>
        <fullName evidence="11">TFIIF-beta</fullName>
    </alternativeName>
</protein>
<evidence type="ECO:0000256" key="9">
    <source>
        <dbReference type="ARBA" id="ARBA00023242"/>
    </source>
</evidence>
<sequence>MVIRLHGHAIAPLVRLVAEVCREKEVPYELVNVEVYKGEHKTPAFREFQPFGQVPYIDDDGFILYESRAICKYIAKKYASQGTPNLVPNDPKAEALFEQAASIEASNFYPFAVGIATEKIIKKHRGLEPNEVKVSELLNNLNAKLDIYEVILGKQAYLAGGSITLADLFHLPYGTIVFEELGYDMLESRPNVASCTSLLLVMDEFAVEDEKKPFEAEAHNDEDTQPDPDEELMLDKGNGRVWLVKIPKHLMVRWAAIDTEDIHLATIRVYKNAVSPSGRSPRIFLFLPPDPNDPTPRDPVLPVFSPDAAFIPSVEGGMQVDRYELEMVNEDVENQLVVAERPKDPGPQGSNSASYNPRARTTILTGRVKHECNLRPLFNESYRQQMRERTRKYNTPRRQILMIEEAGVSRGGINRLSSGVNAGSFADMIKSKPKPAKGTFERMARMPRNQLLDLLFSLFREQPRWSIKPLRERTQQPEAYLKEVLTAIATLNRSGEYNGLWELNDVFAKDGMKSENVPGPSSVPGGVSGDVAMDDYDEDEDDDDDMEEVS</sequence>
<dbReference type="GO" id="GO:0043295">
    <property type="term" value="F:glutathione binding"/>
    <property type="evidence" value="ECO:0007669"/>
    <property type="project" value="TreeGrafter"/>
</dbReference>
<evidence type="ECO:0000256" key="1">
    <source>
        <dbReference type="ARBA" id="ARBA00004123"/>
    </source>
</evidence>
<evidence type="ECO:0000256" key="11">
    <source>
        <dbReference type="ARBA" id="ARBA00081473"/>
    </source>
</evidence>
<dbReference type="FunFam" id="1.10.10.10:FF:000035">
    <property type="entry name" value="General transcription factor IIF subunit 2"/>
    <property type="match status" value="1"/>
</dbReference>
<evidence type="ECO:0000256" key="5">
    <source>
        <dbReference type="ARBA" id="ARBA00022679"/>
    </source>
</evidence>
<dbReference type="PANTHER" id="PTHR43900:SF3">
    <property type="entry name" value="GLUTATHIONE S-TRANSFERASE RHO"/>
    <property type="match status" value="1"/>
</dbReference>
<keyword evidence="6" id="KW-0805">Transcription regulation</keyword>
<dbReference type="InterPro" id="IPR036282">
    <property type="entry name" value="Glutathione-S-Trfase_C_sf"/>
</dbReference>
<dbReference type="EC" id="2.5.1.18" evidence="3"/>
<dbReference type="FunFam" id="3.40.30.10:FF:000016">
    <property type="entry name" value="Glutathione S-transferase F2"/>
    <property type="match status" value="1"/>
</dbReference>
<dbReference type="SUPFAM" id="SSF50916">
    <property type="entry name" value="Rap30/74 interaction domains"/>
    <property type="match status" value="1"/>
</dbReference>
<proteinExistence type="inferred from homology"/>
<gene>
    <name evidence="16" type="ORF">AZE42_06177</name>
</gene>
<comment type="caution">
    <text evidence="16">The sequence shown here is derived from an EMBL/GenBank/DDBJ whole genome shotgun (WGS) entry which is preliminary data.</text>
</comment>
<feature type="compositionally biased region" description="Acidic residues" evidence="13">
    <location>
        <begin position="532"/>
        <end position="550"/>
    </location>
</feature>
<dbReference type="InterPro" id="IPR036388">
    <property type="entry name" value="WH-like_DNA-bd_sf"/>
</dbReference>
<dbReference type="InterPro" id="IPR040079">
    <property type="entry name" value="Glutathione_S-Trfase"/>
</dbReference>
<dbReference type="Gene3D" id="1.10.10.10">
    <property type="entry name" value="Winged helix-like DNA-binding domain superfamily/Winged helix DNA-binding domain"/>
    <property type="match status" value="1"/>
</dbReference>
<evidence type="ECO:0000256" key="4">
    <source>
        <dbReference type="ARBA" id="ARBA00021453"/>
    </source>
</evidence>
<dbReference type="Pfam" id="PF00043">
    <property type="entry name" value="GST_C"/>
    <property type="match status" value="1"/>
</dbReference>
<comment type="subcellular location">
    <subcellularLocation>
        <location evidence="1">Nucleus</location>
    </subcellularLocation>
</comment>
<dbReference type="GO" id="GO:0006367">
    <property type="term" value="P:transcription initiation at RNA polymerase II promoter"/>
    <property type="evidence" value="ECO:0007669"/>
    <property type="project" value="InterPro"/>
</dbReference>
<keyword evidence="8" id="KW-0804">Transcription</keyword>
<dbReference type="AlphaFoldDB" id="A0A1J8Q981"/>
<dbReference type="InterPro" id="IPR011039">
    <property type="entry name" value="TFIIF_interaction"/>
</dbReference>
<comment type="similarity">
    <text evidence="2">Belongs to the TFIIF beta subunit family.</text>
</comment>
<evidence type="ECO:0000256" key="10">
    <source>
        <dbReference type="ARBA" id="ARBA00047960"/>
    </source>
</evidence>
<dbReference type="GO" id="GO:0005737">
    <property type="term" value="C:cytoplasm"/>
    <property type="evidence" value="ECO:0007669"/>
    <property type="project" value="TreeGrafter"/>
</dbReference>
<dbReference type="InterPro" id="IPR004045">
    <property type="entry name" value="Glutathione_S-Trfase_N"/>
</dbReference>
<evidence type="ECO:0000256" key="2">
    <source>
        <dbReference type="ARBA" id="ARBA00009543"/>
    </source>
</evidence>
<dbReference type="Proteomes" id="UP000183567">
    <property type="component" value="Unassembled WGS sequence"/>
</dbReference>
<dbReference type="OrthoDB" id="449280at2759"/>
<feature type="domain" description="GST N-terminal" evidence="14">
    <location>
        <begin position="1"/>
        <end position="82"/>
    </location>
</feature>
<dbReference type="Gene3D" id="3.40.30.10">
    <property type="entry name" value="Glutaredoxin"/>
    <property type="match status" value="1"/>
</dbReference>
<dbReference type="SFLD" id="SFLDG00358">
    <property type="entry name" value="Main_(cytGST)"/>
    <property type="match status" value="1"/>
</dbReference>
<dbReference type="SUPFAM" id="SSF47616">
    <property type="entry name" value="GST C-terminal domain-like"/>
    <property type="match status" value="1"/>
</dbReference>
<dbReference type="InterPro" id="IPR040504">
    <property type="entry name" value="TFIIF_beta_N"/>
</dbReference>
<keyword evidence="9" id="KW-0539">Nucleus</keyword>
<dbReference type="Pfam" id="PF13417">
    <property type="entry name" value="GST_N_3"/>
    <property type="match status" value="1"/>
</dbReference>
<dbReference type="InterPro" id="IPR036390">
    <property type="entry name" value="WH_DNA-bd_sf"/>
</dbReference>
<dbReference type="EMBL" id="LVVM01001584">
    <property type="protein sequence ID" value="OJA18214.1"/>
    <property type="molecule type" value="Genomic_DNA"/>
</dbReference>
<feature type="region of interest" description="Disordered" evidence="13">
    <location>
        <begin position="511"/>
        <end position="550"/>
    </location>
</feature>
<dbReference type="PROSITE" id="PS50405">
    <property type="entry name" value="GST_CTER"/>
    <property type="match status" value="1"/>
</dbReference>
<dbReference type="Pfam" id="PF17683">
    <property type="entry name" value="TFIIF_beta_N"/>
    <property type="match status" value="1"/>
</dbReference>